<organism evidence="3 4">
    <name type="scientific">Piloderma croceum (strain F 1598)</name>
    <dbReference type="NCBI Taxonomy" id="765440"/>
    <lineage>
        <taxon>Eukaryota</taxon>
        <taxon>Fungi</taxon>
        <taxon>Dikarya</taxon>
        <taxon>Basidiomycota</taxon>
        <taxon>Agaricomycotina</taxon>
        <taxon>Agaricomycetes</taxon>
        <taxon>Agaricomycetidae</taxon>
        <taxon>Atheliales</taxon>
        <taxon>Atheliaceae</taxon>
        <taxon>Piloderma</taxon>
    </lineage>
</organism>
<dbReference type="HOGENOM" id="CLU_046025_5_1_1"/>
<dbReference type="Proteomes" id="UP000054166">
    <property type="component" value="Unassembled WGS sequence"/>
</dbReference>
<feature type="transmembrane region" description="Helical" evidence="1">
    <location>
        <begin position="155"/>
        <end position="175"/>
    </location>
</feature>
<gene>
    <name evidence="3" type="ORF">PILCRDRAFT_825200</name>
</gene>
<evidence type="ECO:0000313" key="4">
    <source>
        <dbReference type="Proteomes" id="UP000054166"/>
    </source>
</evidence>
<keyword evidence="1" id="KW-0812">Transmembrane</keyword>
<keyword evidence="4" id="KW-1185">Reference proteome</keyword>
<sequence length="320" mass="35053">MHSILACHFIGVSLTALFYGITLGQTWFYFRTFQKDALAMRLLVGLLWLLDTAQLVLVVQSLYDYTILWRGDMLALECVSKQFEASMAVTSIVAFIVQLIYAYRIWRLSFNDIWLTASIILLALCALASGGAMVAKTVRDPRWDHTSVSNTPASLILASTVACDAVIAASQVYLFHRSSCGQGRLESVISKLTVLVVNVGLLTSIDVTVFLILFLACPLNGMFIVPYLLFSNCYLNSFLSVLNSRQLLRTIADNNIDDVYASIFDVHMNGDITMPTCRASLALMGTRGFRTLPPPVLPLVSFGGGTFSIEGMGVQSCAVG</sequence>
<proteinExistence type="predicted"/>
<dbReference type="OrthoDB" id="2971182at2759"/>
<evidence type="ECO:0000313" key="3">
    <source>
        <dbReference type="EMBL" id="KIM77608.1"/>
    </source>
</evidence>
<reference evidence="4" key="2">
    <citation type="submission" date="2015-01" db="EMBL/GenBank/DDBJ databases">
        <title>Evolutionary Origins and Diversification of the Mycorrhizal Mutualists.</title>
        <authorList>
            <consortium name="DOE Joint Genome Institute"/>
            <consortium name="Mycorrhizal Genomics Consortium"/>
            <person name="Kohler A."/>
            <person name="Kuo A."/>
            <person name="Nagy L.G."/>
            <person name="Floudas D."/>
            <person name="Copeland A."/>
            <person name="Barry K.W."/>
            <person name="Cichocki N."/>
            <person name="Veneault-Fourrey C."/>
            <person name="LaButti K."/>
            <person name="Lindquist E.A."/>
            <person name="Lipzen A."/>
            <person name="Lundell T."/>
            <person name="Morin E."/>
            <person name="Murat C."/>
            <person name="Riley R."/>
            <person name="Ohm R."/>
            <person name="Sun H."/>
            <person name="Tunlid A."/>
            <person name="Henrissat B."/>
            <person name="Grigoriev I.V."/>
            <person name="Hibbett D.S."/>
            <person name="Martin F."/>
        </authorList>
    </citation>
    <scope>NUCLEOTIDE SEQUENCE [LARGE SCALE GENOMIC DNA]</scope>
    <source>
        <strain evidence="4">F 1598</strain>
    </source>
</reference>
<dbReference type="InterPro" id="IPR045339">
    <property type="entry name" value="DUF6534"/>
</dbReference>
<dbReference type="InParanoid" id="A0A0C3AUM1"/>
<dbReference type="Pfam" id="PF20152">
    <property type="entry name" value="DUF6534"/>
    <property type="match status" value="1"/>
</dbReference>
<feature type="transmembrane region" description="Helical" evidence="1">
    <location>
        <begin position="6"/>
        <end position="30"/>
    </location>
</feature>
<dbReference type="PANTHER" id="PTHR40465:SF1">
    <property type="entry name" value="DUF6534 DOMAIN-CONTAINING PROTEIN"/>
    <property type="match status" value="1"/>
</dbReference>
<name>A0A0C3AUM1_PILCF</name>
<evidence type="ECO:0000259" key="2">
    <source>
        <dbReference type="Pfam" id="PF20152"/>
    </source>
</evidence>
<reference evidence="3 4" key="1">
    <citation type="submission" date="2014-04" db="EMBL/GenBank/DDBJ databases">
        <authorList>
            <consortium name="DOE Joint Genome Institute"/>
            <person name="Kuo A."/>
            <person name="Tarkka M."/>
            <person name="Buscot F."/>
            <person name="Kohler A."/>
            <person name="Nagy L.G."/>
            <person name="Floudas D."/>
            <person name="Copeland A."/>
            <person name="Barry K.W."/>
            <person name="Cichocki N."/>
            <person name="Veneault-Fourrey C."/>
            <person name="LaButti K."/>
            <person name="Lindquist E.A."/>
            <person name="Lipzen A."/>
            <person name="Lundell T."/>
            <person name="Morin E."/>
            <person name="Murat C."/>
            <person name="Sun H."/>
            <person name="Tunlid A."/>
            <person name="Henrissat B."/>
            <person name="Grigoriev I.V."/>
            <person name="Hibbett D.S."/>
            <person name="Martin F."/>
            <person name="Nordberg H.P."/>
            <person name="Cantor M.N."/>
            <person name="Hua S.X."/>
        </authorList>
    </citation>
    <scope>NUCLEOTIDE SEQUENCE [LARGE SCALE GENOMIC DNA]</scope>
    <source>
        <strain evidence="3 4">F 1598</strain>
    </source>
</reference>
<keyword evidence="1" id="KW-0472">Membrane</keyword>
<feature type="transmembrane region" description="Helical" evidence="1">
    <location>
        <begin position="195"/>
        <end position="216"/>
    </location>
</feature>
<feature type="transmembrane region" description="Helical" evidence="1">
    <location>
        <begin position="42"/>
        <end position="63"/>
    </location>
</feature>
<dbReference type="EMBL" id="KN833023">
    <property type="protein sequence ID" value="KIM77608.1"/>
    <property type="molecule type" value="Genomic_DNA"/>
</dbReference>
<feature type="transmembrane region" description="Helical" evidence="1">
    <location>
        <begin position="113"/>
        <end position="135"/>
    </location>
</feature>
<evidence type="ECO:0000256" key="1">
    <source>
        <dbReference type="SAM" id="Phobius"/>
    </source>
</evidence>
<feature type="transmembrane region" description="Helical" evidence="1">
    <location>
        <begin position="83"/>
        <end position="101"/>
    </location>
</feature>
<dbReference type="AlphaFoldDB" id="A0A0C3AUM1"/>
<accession>A0A0C3AUM1</accession>
<feature type="transmembrane region" description="Helical" evidence="1">
    <location>
        <begin position="222"/>
        <end position="242"/>
    </location>
</feature>
<feature type="domain" description="DUF6534" evidence="2">
    <location>
        <begin position="160"/>
        <end position="246"/>
    </location>
</feature>
<protein>
    <recommendedName>
        <fullName evidence="2">DUF6534 domain-containing protein</fullName>
    </recommendedName>
</protein>
<dbReference type="PANTHER" id="PTHR40465">
    <property type="entry name" value="CHROMOSOME 1, WHOLE GENOME SHOTGUN SEQUENCE"/>
    <property type="match status" value="1"/>
</dbReference>
<keyword evidence="1" id="KW-1133">Transmembrane helix</keyword>